<evidence type="ECO:0000313" key="1">
    <source>
        <dbReference type="EMBL" id="SDN83933.1"/>
    </source>
</evidence>
<dbReference type="EMBL" id="FNIM01000017">
    <property type="protein sequence ID" value="SDN83933.1"/>
    <property type="molecule type" value="Genomic_DNA"/>
</dbReference>
<name>A0A1H0ENQ5_9ACTO</name>
<protein>
    <submittedName>
        <fullName evidence="1">Uncharacterized protein</fullName>
    </submittedName>
</protein>
<sequence length="216" mass="24339">MKWHLSFKTQRPGLDRRMDESIARAWEFMQAIRPYDPTFFRWRETARTKAQAEANPNIETLDQLRQAVYSSVDPELPGAQLMLFSGDIGTGGSNLYILLGLVYPDTHSIRLETGPALGARIDADEDFADWLMLTAARIVNPTIGALRRQGDPLNPDPEPYDFGPGWKMFFHRDSPHWAQAHALATKAVPVAEGAILTYGTPDTYTQVLNQWPRNNA</sequence>
<dbReference type="RefSeq" id="WP_245690636.1">
    <property type="nucleotide sequence ID" value="NZ_FNIM01000017.1"/>
</dbReference>
<proteinExistence type="predicted"/>
<evidence type="ECO:0000313" key="2">
    <source>
        <dbReference type="Proteomes" id="UP000198541"/>
    </source>
</evidence>
<dbReference type="Proteomes" id="UP000198541">
    <property type="component" value="Unassembled WGS sequence"/>
</dbReference>
<keyword evidence="2" id="KW-1185">Reference proteome</keyword>
<dbReference type="AlphaFoldDB" id="A0A1H0ENQ5"/>
<organism evidence="1 2">
    <name type="scientific">Actinomyces ruminicola</name>
    <dbReference type="NCBI Taxonomy" id="332524"/>
    <lineage>
        <taxon>Bacteria</taxon>
        <taxon>Bacillati</taxon>
        <taxon>Actinomycetota</taxon>
        <taxon>Actinomycetes</taxon>
        <taxon>Actinomycetales</taxon>
        <taxon>Actinomycetaceae</taxon>
        <taxon>Actinomyces</taxon>
    </lineage>
</organism>
<reference evidence="2" key="1">
    <citation type="submission" date="2016-10" db="EMBL/GenBank/DDBJ databases">
        <authorList>
            <person name="Varghese N."/>
            <person name="Submissions S."/>
        </authorList>
    </citation>
    <scope>NUCLEOTIDE SEQUENCE [LARGE SCALE GENOMIC DNA]</scope>
    <source>
        <strain evidence="2">DSM 27982</strain>
    </source>
</reference>
<gene>
    <name evidence="1" type="ORF">SAMN05216355_11741</name>
</gene>
<accession>A0A1H0ENQ5</accession>